<sequence length="421" mass="46979">MDASTPYFQETVDLDIHDKDVRAEVSLSEAGNIDVEVIDSPRFGVSSELSENIGAIGGTTLDGDRVEFSNVIVSLGLQSSRNEGSHRYISSLSPPSEIVIDGSVGYVSYEGEEVSVQFDVLGFKPFIPHNAVDEIELINRDTWRLTASSVNEIDERIDFIKSHKTLLRTAEVVVTLDIPGCLSHQVDQAREKLSDVLSLSGFVQGIGPNFVRGEVISIDGESPDTVDNGIRFTKLWSTQGDIGGAFTSERLVWGDEFPQYLDIAYANYDSHVQDELQLRHVLGYYWDALNSTRPVEGRYLSVCSAIELLAKRYSDLFKQQSRTQDRIEYLVEELEVETDDLVDFAGTSDRAVSSTYFYNYSRQYVVHGDNNPTWSELRDDFEAALTLLQRIIRNQLVGPVEGGSGFNELIDISPKGVVEFE</sequence>
<gene>
    <name evidence="1" type="ORF">GCM10009021_30430</name>
</gene>
<keyword evidence="2" id="KW-1185">Reference proteome</keyword>
<proteinExistence type="predicted"/>
<evidence type="ECO:0008006" key="3">
    <source>
        <dbReference type="Google" id="ProtNLM"/>
    </source>
</evidence>
<dbReference type="AlphaFoldDB" id="A0A830GFN6"/>
<dbReference type="EMBL" id="BMOQ01000011">
    <property type="protein sequence ID" value="GGN26134.1"/>
    <property type="molecule type" value="Genomic_DNA"/>
</dbReference>
<dbReference type="Proteomes" id="UP000608850">
    <property type="component" value="Unassembled WGS sequence"/>
</dbReference>
<name>A0A830GFN6_9EURY</name>
<reference evidence="1 2" key="1">
    <citation type="journal article" date="2019" name="Int. J. Syst. Evol. Microbiol.">
        <title>The Global Catalogue of Microorganisms (GCM) 10K type strain sequencing project: providing services to taxonomists for standard genome sequencing and annotation.</title>
        <authorList>
            <consortium name="The Broad Institute Genomics Platform"/>
            <consortium name="The Broad Institute Genome Sequencing Center for Infectious Disease"/>
            <person name="Wu L."/>
            <person name="Ma J."/>
        </authorList>
    </citation>
    <scope>NUCLEOTIDE SEQUENCE [LARGE SCALE GENOMIC DNA]</scope>
    <source>
        <strain evidence="1 2">JCM 16331</strain>
    </source>
</reference>
<comment type="caution">
    <text evidence="1">The sequence shown here is derived from an EMBL/GenBank/DDBJ whole genome shotgun (WGS) entry which is preliminary data.</text>
</comment>
<protein>
    <recommendedName>
        <fullName evidence="3">ApeA N-terminal domain-containing protein</fullName>
    </recommendedName>
</protein>
<organism evidence="1 2">
    <name type="scientific">Halarchaeum nitratireducens</name>
    <dbReference type="NCBI Taxonomy" id="489913"/>
    <lineage>
        <taxon>Archaea</taxon>
        <taxon>Methanobacteriati</taxon>
        <taxon>Methanobacteriota</taxon>
        <taxon>Stenosarchaea group</taxon>
        <taxon>Halobacteria</taxon>
        <taxon>Halobacteriales</taxon>
        <taxon>Halobacteriaceae</taxon>
    </lineage>
</organism>
<evidence type="ECO:0000313" key="1">
    <source>
        <dbReference type="EMBL" id="GGN26134.1"/>
    </source>
</evidence>
<evidence type="ECO:0000313" key="2">
    <source>
        <dbReference type="Proteomes" id="UP000608850"/>
    </source>
</evidence>
<dbReference type="OrthoDB" id="328819at2157"/>
<dbReference type="RefSeq" id="WP_188880050.1">
    <property type="nucleotide sequence ID" value="NZ_BMOQ01000011.1"/>
</dbReference>
<accession>A0A830GFN6</accession>